<dbReference type="GO" id="GO:0009853">
    <property type="term" value="P:photorespiration"/>
    <property type="evidence" value="ECO:0007669"/>
    <property type="project" value="UniProtKB-UniRule"/>
</dbReference>
<keyword evidence="2 7" id="KW-0602">Photosynthesis</keyword>
<dbReference type="SUPFAM" id="SSF55239">
    <property type="entry name" value="RuBisCO, small subunit"/>
    <property type="match status" value="1"/>
</dbReference>
<evidence type="ECO:0000256" key="5">
    <source>
        <dbReference type="ARBA" id="ARBA00023238"/>
    </source>
</evidence>
<dbReference type="AlphaFoldDB" id="A0A9D4X7I8"/>
<dbReference type="Gramene" id="Psat04G0044300-T1">
    <property type="protein sequence ID" value="KAI5414994.1"/>
    <property type="gene ID" value="KIW84_040443"/>
</dbReference>
<keyword evidence="6 7" id="KW-0120">Carbon dioxide fixation</keyword>
<proteinExistence type="inferred from homology"/>
<evidence type="ECO:0000256" key="6">
    <source>
        <dbReference type="ARBA" id="ARBA00023300"/>
    </source>
</evidence>
<comment type="caution">
    <text evidence="9">The sequence shown here is derived from an EMBL/GenBank/DDBJ whole genome shotgun (WGS) entry which is preliminary data.</text>
</comment>
<reference evidence="9 10" key="1">
    <citation type="journal article" date="2022" name="Nat. Genet.">
        <title>Improved pea reference genome and pan-genome highlight genomic features and evolutionary characteristics.</title>
        <authorList>
            <person name="Yang T."/>
            <person name="Liu R."/>
            <person name="Luo Y."/>
            <person name="Hu S."/>
            <person name="Wang D."/>
            <person name="Wang C."/>
            <person name="Pandey M.K."/>
            <person name="Ge S."/>
            <person name="Xu Q."/>
            <person name="Li N."/>
            <person name="Li G."/>
            <person name="Huang Y."/>
            <person name="Saxena R.K."/>
            <person name="Ji Y."/>
            <person name="Li M."/>
            <person name="Yan X."/>
            <person name="He Y."/>
            <person name="Liu Y."/>
            <person name="Wang X."/>
            <person name="Xiang C."/>
            <person name="Varshney R.K."/>
            <person name="Ding H."/>
            <person name="Gao S."/>
            <person name="Zong X."/>
        </authorList>
    </citation>
    <scope>NUCLEOTIDE SEQUENCE [LARGE SCALE GENOMIC DNA]</scope>
    <source>
        <strain evidence="9 10">cv. Zhongwan 6</strain>
    </source>
</reference>
<dbReference type="PANTHER" id="PTHR31262">
    <property type="entry name" value="RIBULOSE BISPHOSPHATE CARBOXYLASE SMALL CHAIN 1, CHLOROPLASTIC"/>
    <property type="match status" value="1"/>
</dbReference>
<evidence type="ECO:0000313" key="9">
    <source>
        <dbReference type="EMBL" id="KAI5414994.1"/>
    </source>
</evidence>
<dbReference type="Pfam" id="PF00101">
    <property type="entry name" value="RuBisCO_small"/>
    <property type="match status" value="1"/>
</dbReference>
<dbReference type="CDD" id="cd03527">
    <property type="entry name" value="RuBisCO_small"/>
    <property type="match status" value="1"/>
</dbReference>
<dbReference type="SMART" id="SM00961">
    <property type="entry name" value="RuBisCO_small"/>
    <property type="match status" value="1"/>
</dbReference>
<feature type="domain" description="Ribulose bisphosphate carboxylase small subunit" evidence="8">
    <location>
        <begin position="77"/>
        <end position="185"/>
    </location>
</feature>
<evidence type="ECO:0000256" key="2">
    <source>
        <dbReference type="ARBA" id="ARBA00022531"/>
    </source>
</evidence>
<dbReference type="InterPro" id="IPR000894">
    <property type="entry name" value="RuBisCO_ssu_dom"/>
</dbReference>
<dbReference type="GO" id="GO:0019253">
    <property type="term" value="P:reductive pentose-phosphate cycle"/>
    <property type="evidence" value="ECO:0007669"/>
    <property type="project" value="UniProtKB-KW"/>
</dbReference>
<evidence type="ECO:0000313" key="10">
    <source>
        <dbReference type="Proteomes" id="UP001058974"/>
    </source>
</evidence>
<evidence type="ECO:0000256" key="1">
    <source>
        <dbReference type="ARBA" id="ARBA00022528"/>
    </source>
</evidence>
<evidence type="ECO:0000256" key="4">
    <source>
        <dbReference type="ARBA" id="ARBA00022640"/>
    </source>
</evidence>
<organism evidence="9 10">
    <name type="scientific">Pisum sativum</name>
    <name type="common">Garden pea</name>
    <name type="synonym">Lathyrus oleraceus</name>
    <dbReference type="NCBI Taxonomy" id="3888"/>
    <lineage>
        <taxon>Eukaryota</taxon>
        <taxon>Viridiplantae</taxon>
        <taxon>Streptophyta</taxon>
        <taxon>Embryophyta</taxon>
        <taxon>Tracheophyta</taxon>
        <taxon>Spermatophyta</taxon>
        <taxon>Magnoliopsida</taxon>
        <taxon>eudicotyledons</taxon>
        <taxon>Gunneridae</taxon>
        <taxon>Pentapetalae</taxon>
        <taxon>rosids</taxon>
        <taxon>fabids</taxon>
        <taxon>Fabales</taxon>
        <taxon>Fabaceae</taxon>
        <taxon>Papilionoideae</taxon>
        <taxon>50 kb inversion clade</taxon>
        <taxon>NPAAA clade</taxon>
        <taxon>Hologalegina</taxon>
        <taxon>IRL clade</taxon>
        <taxon>Fabeae</taxon>
        <taxon>Lathyrus</taxon>
    </lineage>
</organism>
<dbReference type="FunFam" id="3.30.190.10:FF:000001">
    <property type="entry name" value="Ribulose bisphosphate carboxylase small chain, chloroplastic"/>
    <property type="match status" value="1"/>
</dbReference>
<dbReference type="InterPro" id="IPR024681">
    <property type="entry name" value="RuBisCO_ssu"/>
</dbReference>
<keyword evidence="5 7" id="KW-0601">Photorespiration</keyword>
<gene>
    <name evidence="9" type="ORF">KIW84_040443</name>
</gene>
<evidence type="ECO:0000256" key="3">
    <source>
        <dbReference type="ARBA" id="ARBA00022567"/>
    </source>
</evidence>
<dbReference type="PANTHER" id="PTHR31262:SF0">
    <property type="entry name" value="RIBULOSE BISPHOSPHATE CARBOXYLASE SMALL SUBUNIT, CHLOROPLASTIC 1"/>
    <property type="match status" value="1"/>
</dbReference>
<sequence>LFLSSFHLNYSLLPSKIIQMSAGTFTTSVSGPTFMALKSNSSNLWPNTYSIDWKKKTVSNGSRIHSMKTWNPINNKKFETLSYLPPLSDESIAKEIDYMLKKGWTPCLEFDEGGSIHRANSQMPGYYDGRYWTLWKLPMFGCVDSSQVINEIHECKKTFPNAYIRCLAFDNKRHMQSMAFLIHKPTTTT</sequence>
<comment type="function">
    <text evidence="7">RuBisCO catalyzes two reactions: the carboxylation of D-ribulose 1,5-bisphosphate, the primary event in carbon dioxide fixation, as well as the oxidative fragmentation of the pentose substrate. Both reactions occur simultaneously and in competition at the same active site. Although the small subunit is not catalytic it is essential for maximal activity.</text>
</comment>
<keyword evidence="3" id="KW-0113">Calvin cycle</keyword>
<keyword evidence="4 7" id="KW-0934">Plastid</keyword>
<comment type="subunit">
    <text evidence="7">Heterohexadecamer of 8 large and 8 small subunits.</text>
</comment>
<name>A0A9D4X7I8_PEA</name>
<dbReference type="PRINTS" id="PR00152">
    <property type="entry name" value="RUBISCOSMALL"/>
</dbReference>
<dbReference type="InterPro" id="IPR036385">
    <property type="entry name" value="RuBisCO_ssu_sf"/>
</dbReference>
<dbReference type="Proteomes" id="UP001058974">
    <property type="component" value="Chromosome 4"/>
</dbReference>
<feature type="non-terminal residue" evidence="9">
    <location>
        <position position="1"/>
    </location>
</feature>
<protein>
    <recommendedName>
        <fullName evidence="7">Ribulose bisphosphate carboxylase small subunit</fullName>
        <shortName evidence="7">RuBisCO small subunit</shortName>
    </recommendedName>
</protein>
<dbReference type="HAMAP" id="MF_00859">
    <property type="entry name" value="RuBisCO_S_bact"/>
    <property type="match status" value="1"/>
</dbReference>
<evidence type="ECO:0000259" key="8">
    <source>
        <dbReference type="SMART" id="SM00961"/>
    </source>
</evidence>
<dbReference type="Gene3D" id="3.30.190.10">
    <property type="entry name" value="Ribulose bisphosphate carboxylase, small subunit"/>
    <property type="match status" value="1"/>
</dbReference>
<dbReference type="EMBL" id="JAMSHJ010000004">
    <property type="protein sequence ID" value="KAI5414994.1"/>
    <property type="molecule type" value="Genomic_DNA"/>
</dbReference>
<keyword evidence="1" id="KW-0150">Chloroplast</keyword>
<comment type="similarity">
    <text evidence="7">Belongs to the RuBisCO small chain family.</text>
</comment>
<evidence type="ECO:0000256" key="7">
    <source>
        <dbReference type="RuleBase" id="RU003627"/>
    </source>
</evidence>
<accession>A0A9D4X7I8</accession>
<keyword evidence="10" id="KW-1185">Reference proteome</keyword>